<dbReference type="PANTHER" id="PTHR11803:SF58">
    <property type="entry name" value="PROTEIN HMF1-RELATED"/>
    <property type="match status" value="1"/>
</dbReference>
<dbReference type="Proteomes" id="UP000078561">
    <property type="component" value="Unassembled WGS sequence"/>
</dbReference>
<dbReference type="OrthoDB" id="309640at2759"/>
<dbReference type="InterPro" id="IPR019897">
    <property type="entry name" value="RidA_CS"/>
</dbReference>
<gene>
    <name evidence="2" type="primary">ABSGL_04862.1 scaffold 6035</name>
</gene>
<organism evidence="2">
    <name type="scientific">Absidia glauca</name>
    <name type="common">Pin mould</name>
    <dbReference type="NCBI Taxonomy" id="4829"/>
    <lineage>
        <taxon>Eukaryota</taxon>
        <taxon>Fungi</taxon>
        <taxon>Fungi incertae sedis</taxon>
        <taxon>Mucoromycota</taxon>
        <taxon>Mucoromycotina</taxon>
        <taxon>Mucoromycetes</taxon>
        <taxon>Mucorales</taxon>
        <taxon>Cunninghamellaceae</taxon>
        <taxon>Absidia</taxon>
    </lineage>
</organism>
<accession>A0A168MV00</accession>
<dbReference type="STRING" id="4829.A0A168MV00"/>
<dbReference type="GO" id="GO:0005739">
    <property type="term" value="C:mitochondrion"/>
    <property type="evidence" value="ECO:0007669"/>
    <property type="project" value="TreeGrafter"/>
</dbReference>
<dbReference type="PROSITE" id="PS01094">
    <property type="entry name" value="UPF0076"/>
    <property type="match status" value="1"/>
</dbReference>
<dbReference type="FunCoup" id="A0A168MV00">
    <property type="interactions" value="351"/>
</dbReference>
<keyword evidence="3" id="KW-1185">Reference proteome</keyword>
<dbReference type="InterPro" id="IPR035959">
    <property type="entry name" value="RutC-like_sf"/>
</dbReference>
<sequence length="167" mass="18328">MSTLTRVHTAKAPAAIGPYGKPTNPASSALSLTTSIGLAPFCPFHSASHQSEWYGVHFWFPSGHSRNRYSLTGRNIVDGGIVEQTHQSITNMSEVLKEAGSDLNNVVKTTVFLKDMNQFVAMNEVYSKYFDTHQPARSCVEVARLPKDVAVEIECVAVIKDSNRSNL</sequence>
<dbReference type="InterPro" id="IPR006056">
    <property type="entry name" value="RidA"/>
</dbReference>
<dbReference type="InterPro" id="IPR006175">
    <property type="entry name" value="YjgF/YER057c/UK114"/>
</dbReference>
<dbReference type="CDD" id="cd00448">
    <property type="entry name" value="YjgF_YER057c_UK114_family"/>
    <property type="match status" value="1"/>
</dbReference>
<dbReference type="AlphaFoldDB" id="A0A168MV00"/>
<dbReference type="GO" id="GO:0019239">
    <property type="term" value="F:deaminase activity"/>
    <property type="evidence" value="ECO:0007669"/>
    <property type="project" value="TreeGrafter"/>
</dbReference>
<proteinExistence type="inferred from homology"/>
<evidence type="ECO:0000256" key="1">
    <source>
        <dbReference type="ARBA" id="ARBA00010552"/>
    </source>
</evidence>
<dbReference type="Pfam" id="PF01042">
    <property type="entry name" value="Ribonuc_L-PSP"/>
    <property type="match status" value="1"/>
</dbReference>
<dbReference type="EMBL" id="LT552594">
    <property type="protein sequence ID" value="SAL99261.1"/>
    <property type="molecule type" value="Genomic_DNA"/>
</dbReference>
<comment type="similarity">
    <text evidence="1">Belongs to the RutC family.</text>
</comment>
<dbReference type="SUPFAM" id="SSF55298">
    <property type="entry name" value="YjgF-like"/>
    <property type="match status" value="1"/>
</dbReference>
<dbReference type="FunFam" id="3.30.1330.40:FF:000001">
    <property type="entry name" value="L-PSP family endoribonuclease"/>
    <property type="match status" value="1"/>
</dbReference>
<dbReference type="Gene3D" id="3.30.1330.40">
    <property type="entry name" value="RutC-like"/>
    <property type="match status" value="1"/>
</dbReference>
<name>A0A168MV00_ABSGL</name>
<dbReference type="PANTHER" id="PTHR11803">
    <property type="entry name" value="2-IMINOBUTANOATE/2-IMINOPROPANOATE DEAMINASE RIDA"/>
    <property type="match status" value="1"/>
</dbReference>
<protein>
    <submittedName>
        <fullName evidence="2">Uncharacterized protein</fullName>
    </submittedName>
</protein>
<evidence type="ECO:0000313" key="3">
    <source>
        <dbReference type="Proteomes" id="UP000078561"/>
    </source>
</evidence>
<evidence type="ECO:0000313" key="2">
    <source>
        <dbReference type="EMBL" id="SAL99261.1"/>
    </source>
</evidence>
<dbReference type="InParanoid" id="A0A168MV00"/>
<reference evidence="2" key="1">
    <citation type="submission" date="2016-04" db="EMBL/GenBank/DDBJ databases">
        <authorList>
            <person name="Evans L.H."/>
            <person name="Alamgir A."/>
            <person name="Owens N."/>
            <person name="Weber N.D."/>
            <person name="Virtaneva K."/>
            <person name="Barbian K."/>
            <person name="Babar A."/>
            <person name="Rosenke K."/>
        </authorList>
    </citation>
    <scope>NUCLEOTIDE SEQUENCE [LARGE SCALE GENOMIC DNA]</scope>
    <source>
        <strain evidence="2">CBS 101.48</strain>
    </source>
</reference>
<dbReference type="GO" id="GO:0005829">
    <property type="term" value="C:cytosol"/>
    <property type="evidence" value="ECO:0007669"/>
    <property type="project" value="TreeGrafter"/>
</dbReference>
<dbReference type="NCBIfam" id="TIGR00004">
    <property type="entry name" value="Rid family detoxifying hydrolase"/>
    <property type="match status" value="1"/>
</dbReference>